<reference evidence="1 2" key="1">
    <citation type="journal article" date="2015" name="Nature">
        <title>rRNA introns, odd ribosomes, and small enigmatic genomes across a large radiation of phyla.</title>
        <authorList>
            <person name="Brown C.T."/>
            <person name="Hug L.A."/>
            <person name="Thomas B.C."/>
            <person name="Sharon I."/>
            <person name="Castelle C.J."/>
            <person name="Singh A."/>
            <person name="Wilkins M.J."/>
            <person name="Williams K.H."/>
            <person name="Banfield J.F."/>
        </authorList>
    </citation>
    <scope>NUCLEOTIDE SEQUENCE [LARGE SCALE GENOMIC DNA]</scope>
</reference>
<proteinExistence type="predicted"/>
<sequence length="255" mass="29265">MEGSRHDGEIKRANEALREHLIDVLTQGKFLNYFHLKPARVKNWLDKMAVSDNEIRFSPGYASAGWGHNQTKHPAIEESDVDSSLSNYEHEARHGLHNLKCQTLFEGLNWAKYTMAFRKTVLGDQAFVDQIEKPGGSPLQERMLKKAREFLSKPALSGTEVFENAWVFGALTYQHAYFVDPGMCEAIASYKDRDVTLVVDQVNRWFFTLFVPGTQILEGYANPLWQEHFRSADDMHKALLVKSSEYNKDTYWASK</sequence>
<dbReference type="AlphaFoldDB" id="A0A0G1MPJ4"/>
<accession>A0A0G1MPJ4</accession>
<organism evidence="1 2">
    <name type="scientific">Candidatus Woesebacteria bacterium GW2011_GWB1_45_5</name>
    <dbReference type="NCBI Taxonomy" id="1618581"/>
    <lineage>
        <taxon>Bacteria</taxon>
        <taxon>Candidatus Woeseibacteriota</taxon>
    </lineage>
</organism>
<gene>
    <name evidence="1" type="ORF">UX13_C0022G0003</name>
</gene>
<dbReference type="Proteomes" id="UP000034329">
    <property type="component" value="Unassembled WGS sequence"/>
</dbReference>
<protein>
    <submittedName>
        <fullName evidence="1">Uncharacterized protein</fullName>
    </submittedName>
</protein>
<comment type="caution">
    <text evidence="1">The sequence shown here is derived from an EMBL/GenBank/DDBJ whole genome shotgun (WGS) entry which is preliminary data.</text>
</comment>
<evidence type="ECO:0000313" key="2">
    <source>
        <dbReference type="Proteomes" id="UP000034329"/>
    </source>
</evidence>
<name>A0A0G1MPJ4_9BACT</name>
<dbReference type="EMBL" id="LCLA01000022">
    <property type="protein sequence ID" value="KKU10032.1"/>
    <property type="molecule type" value="Genomic_DNA"/>
</dbReference>
<evidence type="ECO:0000313" key="1">
    <source>
        <dbReference type="EMBL" id="KKU10032.1"/>
    </source>
</evidence>